<protein>
    <submittedName>
        <fullName evidence="5">Arylsulfatase</fullName>
    </submittedName>
</protein>
<dbReference type="InterPro" id="IPR017850">
    <property type="entry name" value="Alkaline_phosphatase_core_sf"/>
</dbReference>
<proteinExistence type="inferred from homology"/>
<dbReference type="PROSITE" id="PS00149">
    <property type="entry name" value="SULFATASE_2"/>
    <property type="match status" value="1"/>
</dbReference>
<dbReference type="AlphaFoldDB" id="W7YL88"/>
<dbReference type="eggNOG" id="COG3119">
    <property type="taxonomic scope" value="Bacteria"/>
</dbReference>
<dbReference type="InterPro" id="IPR052701">
    <property type="entry name" value="GAG_Ulvan_Degrading_Sulfatases"/>
</dbReference>
<dbReference type="InterPro" id="IPR000917">
    <property type="entry name" value="Sulfatase_N"/>
</dbReference>
<keyword evidence="3" id="KW-0732">Signal</keyword>
<dbReference type="EMBL" id="BAMD01000017">
    <property type="protein sequence ID" value="GAF03094.1"/>
    <property type="molecule type" value="Genomic_DNA"/>
</dbReference>
<accession>W7YL88</accession>
<dbReference type="PROSITE" id="PS51257">
    <property type="entry name" value="PROKAR_LIPOPROTEIN"/>
    <property type="match status" value="1"/>
</dbReference>
<feature type="domain" description="Sulfatase N-terminal" evidence="4">
    <location>
        <begin position="37"/>
        <end position="407"/>
    </location>
</feature>
<dbReference type="Pfam" id="PF00884">
    <property type="entry name" value="Sulfatase"/>
    <property type="match status" value="1"/>
</dbReference>
<dbReference type="Gene3D" id="3.30.1120.10">
    <property type="match status" value="1"/>
</dbReference>
<dbReference type="STRING" id="869213.GCA_000517085_00122"/>
<evidence type="ECO:0000259" key="4">
    <source>
        <dbReference type="Pfam" id="PF00884"/>
    </source>
</evidence>
<evidence type="ECO:0000256" key="1">
    <source>
        <dbReference type="ARBA" id="ARBA00008779"/>
    </source>
</evidence>
<name>W7YL88_9BACT</name>
<keyword evidence="2" id="KW-0378">Hydrolase</keyword>
<dbReference type="GO" id="GO:0016787">
    <property type="term" value="F:hydrolase activity"/>
    <property type="evidence" value="ECO:0007669"/>
    <property type="project" value="UniProtKB-KW"/>
</dbReference>
<dbReference type="SUPFAM" id="SSF53649">
    <property type="entry name" value="Alkaline phosphatase-like"/>
    <property type="match status" value="1"/>
</dbReference>
<evidence type="ECO:0000256" key="2">
    <source>
        <dbReference type="ARBA" id="ARBA00022801"/>
    </source>
</evidence>
<dbReference type="Gene3D" id="3.40.720.10">
    <property type="entry name" value="Alkaline Phosphatase, subunit A"/>
    <property type="match status" value="1"/>
</dbReference>
<gene>
    <name evidence="5" type="ORF">JCM21142_41753</name>
</gene>
<dbReference type="InterPro" id="IPR024607">
    <property type="entry name" value="Sulfatase_CS"/>
</dbReference>
<dbReference type="RefSeq" id="WP_027470223.1">
    <property type="nucleotide sequence ID" value="NZ_BAMD01000017.1"/>
</dbReference>
<evidence type="ECO:0000313" key="6">
    <source>
        <dbReference type="Proteomes" id="UP000019402"/>
    </source>
</evidence>
<dbReference type="CDD" id="cd16143">
    <property type="entry name" value="ARS_like"/>
    <property type="match status" value="1"/>
</dbReference>
<dbReference type="PANTHER" id="PTHR43751:SF7">
    <property type="entry name" value="ARYLSULPHATASE A"/>
    <property type="match status" value="1"/>
</dbReference>
<dbReference type="OrthoDB" id="9765065at2"/>
<comment type="similarity">
    <text evidence="1">Belongs to the sulfatase family.</text>
</comment>
<organism evidence="5 6">
    <name type="scientific">Saccharicrinis fermentans DSM 9555 = JCM 21142</name>
    <dbReference type="NCBI Taxonomy" id="869213"/>
    <lineage>
        <taxon>Bacteria</taxon>
        <taxon>Pseudomonadati</taxon>
        <taxon>Bacteroidota</taxon>
        <taxon>Bacteroidia</taxon>
        <taxon>Marinilabiliales</taxon>
        <taxon>Marinilabiliaceae</taxon>
        <taxon>Saccharicrinis</taxon>
    </lineage>
</organism>
<evidence type="ECO:0000256" key="3">
    <source>
        <dbReference type="SAM" id="SignalP"/>
    </source>
</evidence>
<evidence type="ECO:0000313" key="5">
    <source>
        <dbReference type="EMBL" id="GAF03094.1"/>
    </source>
</evidence>
<dbReference type="PROSITE" id="PS00523">
    <property type="entry name" value="SULFATASE_1"/>
    <property type="match status" value="1"/>
</dbReference>
<comment type="caution">
    <text evidence="5">The sequence shown here is derived from an EMBL/GenBank/DDBJ whole genome shotgun (WGS) entry which is preliminary data.</text>
</comment>
<keyword evidence="6" id="KW-1185">Reference proteome</keyword>
<sequence length="519" mass="57294">MKKSNLIYSFLFVLAMMVGCAPAGNKQAKDSETSKKPNIVVIYLDDLGYGDLGAYGATEIPTPNIDNLAKGGVKFTNGYATSATCTPSRYGLLTGTYPWRNKDAKILPGTAPLLIGTEQMTIPKMLRPAGYHTGVVGKWHLGLGEGHVNWNERVSPGPNEVGFDYAYIMAATQDRVPTVYIDNGHVDNLDKNDPIEVDYKKNFDGQPTGKDHPELCDMKWHHGHNNTIVNGIPRIGYMKGGEAARWKDEEMADHFLAKAQAYVKAHKNETFFLYYAMQQPHVPRTPSPRFVGATNLGPRGDVIVEADWCVGEFIKTLEEEGLLENTLIVFSSDNGPVLNDGYYDEAVEKLGGHKPTGGLRGGKYSLFEAGTRVPFITYWKGTIQPKVSDALVCQMDLMASFASLAGIEAPKADSENMLDVLLGKTDNGRDDLVLEANSKTAYRSGDWVMIPPYKGNPVNKQVNIELGNSNEYQLYNIKDDKEQKNNLADAQPEKLKELQEAFEAIRGNAHEGVEQLELH</sequence>
<feature type="chain" id="PRO_5004904422" evidence="3">
    <location>
        <begin position="24"/>
        <end position="519"/>
    </location>
</feature>
<dbReference type="Proteomes" id="UP000019402">
    <property type="component" value="Unassembled WGS sequence"/>
</dbReference>
<feature type="signal peptide" evidence="3">
    <location>
        <begin position="1"/>
        <end position="23"/>
    </location>
</feature>
<dbReference type="PANTHER" id="PTHR43751">
    <property type="entry name" value="SULFATASE"/>
    <property type="match status" value="1"/>
</dbReference>
<reference evidence="5 6" key="1">
    <citation type="journal article" date="2014" name="Genome Announc.">
        <title>Draft Genome Sequence of Cytophaga fermentans JCM 21142T, a Facultative Anaerobe Isolated from Marine Mud.</title>
        <authorList>
            <person name="Starns D."/>
            <person name="Oshima K."/>
            <person name="Suda W."/>
            <person name="Iino T."/>
            <person name="Yuki M."/>
            <person name="Inoue J."/>
            <person name="Kitamura K."/>
            <person name="Iida T."/>
            <person name="Darby A."/>
            <person name="Hattori M."/>
            <person name="Ohkuma M."/>
        </authorList>
    </citation>
    <scope>NUCLEOTIDE SEQUENCE [LARGE SCALE GENOMIC DNA]</scope>
    <source>
        <strain evidence="5 6">JCM 21142</strain>
    </source>
</reference>